<dbReference type="Proteomes" id="UP001458880">
    <property type="component" value="Unassembled WGS sequence"/>
</dbReference>
<dbReference type="EMBL" id="JASPKY010000270">
    <property type="protein sequence ID" value="KAK9711943.1"/>
    <property type="molecule type" value="Genomic_DNA"/>
</dbReference>
<protein>
    <submittedName>
        <fullName evidence="1">Uncharacterized protein</fullName>
    </submittedName>
</protein>
<evidence type="ECO:0000313" key="1">
    <source>
        <dbReference type="EMBL" id="KAK9711943.1"/>
    </source>
</evidence>
<comment type="caution">
    <text evidence="1">The sequence shown here is derived from an EMBL/GenBank/DDBJ whole genome shotgun (WGS) entry which is preliminary data.</text>
</comment>
<accession>A0AAW1K2Z1</accession>
<sequence>MLCLLYELEFPSFNAIPIYDDIVNTARNAYSTKENLLYELEFPSFNAIPIYDDIVNTARNAYSTKENKRTIRMRDAWEN</sequence>
<name>A0AAW1K2Z1_POPJA</name>
<dbReference type="AlphaFoldDB" id="A0AAW1K2Z1"/>
<gene>
    <name evidence="1" type="ORF">QE152_g25169</name>
</gene>
<evidence type="ECO:0000313" key="2">
    <source>
        <dbReference type="Proteomes" id="UP001458880"/>
    </source>
</evidence>
<reference evidence="1 2" key="1">
    <citation type="journal article" date="2024" name="BMC Genomics">
        <title>De novo assembly and annotation of Popillia japonica's genome with initial clues to its potential as an invasive pest.</title>
        <authorList>
            <person name="Cucini C."/>
            <person name="Boschi S."/>
            <person name="Funari R."/>
            <person name="Cardaioli E."/>
            <person name="Iannotti N."/>
            <person name="Marturano G."/>
            <person name="Paoli F."/>
            <person name="Bruttini M."/>
            <person name="Carapelli A."/>
            <person name="Frati F."/>
            <person name="Nardi F."/>
        </authorList>
    </citation>
    <scope>NUCLEOTIDE SEQUENCE [LARGE SCALE GENOMIC DNA]</scope>
    <source>
        <strain evidence="1">DMR45628</strain>
    </source>
</reference>
<keyword evidence="2" id="KW-1185">Reference proteome</keyword>
<organism evidence="1 2">
    <name type="scientific">Popillia japonica</name>
    <name type="common">Japanese beetle</name>
    <dbReference type="NCBI Taxonomy" id="7064"/>
    <lineage>
        <taxon>Eukaryota</taxon>
        <taxon>Metazoa</taxon>
        <taxon>Ecdysozoa</taxon>
        <taxon>Arthropoda</taxon>
        <taxon>Hexapoda</taxon>
        <taxon>Insecta</taxon>
        <taxon>Pterygota</taxon>
        <taxon>Neoptera</taxon>
        <taxon>Endopterygota</taxon>
        <taxon>Coleoptera</taxon>
        <taxon>Polyphaga</taxon>
        <taxon>Scarabaeiformia</taxon>
        <taxon>Scarabaeidae</taxon>
        <taxon>Rutelinae</taxon>
        <taxon>Popillia</taxon>
    </lineage>
</organism>
<proteinExistence type="predicted"/>